<reference evidence="1 2" key="1">
    <citation type="submission" date="2020-07" db="EMBL/GenBank/DDBJ databases">
        <title>Sequencing the genomes of 1000 actinobacteria strains.</title>
        <authorList>
            <person name="Klenk H.-P."/>
        </authorList>
    </citation>
    <scope>NUCLEOTIDE SEQUENCE [LARGE SCALE GENOMIC DNA]</scope>
    <source>
        <strain evidence="1 2">DSM 26341</strain>
    </source>
</reference>
<dbReference type="RefSeq" id="WP_179428656.1">
    <property type="nucleotide sequence ID" value="NZ_JACBZP010000001.1"/>
</dbReference>
<dbReference type="AlphaFoldDB" id="A0A7Z0D3P3"/>
<evidence type="ECO:0008006" key="3">
    <source>
        <dbReference type="Google" id="ProtNLM"/>
    </source>
</evidence>
<protein>
    <recommendedName>
        <fullName evidence="3">DUF3052 family protein</fullName>
    </recommendedName>
</protein>
<dbReference type="InterPro" id="IPR021412">
    <property type="entry name" value="DUF3052"/>
</dbReference>
<gene>
    <name evidence="1" type="ORF">BJY26_002595</name>
</gene>
<accession>A0A7Z0D3P3</accession>
<evidence type="ECO:0000313" key="1">
    <source>
        <dbReference type="EMBL" id="NYI68289.1"/>
    </source>
</evidence>
<sequence length="141" mass="15176">MSGTSSAPNAEKNLAEQLGFKPGQIVQEFGYDDDVDFDLRESIEAVIGAELEDEDYADVVDAAVLWWRDDDDDLIDGLVDALTALDDGGVVWLFTPKPGRDGHVPPGEISESAPTAGLHVTSTVSASPDWSGTRLVNRKMN</sequence>
<organism evidence="1 2">
    <name type="scientific">Spelaeicoccus albus</name>
    <dbReference type="NCBI Taxonomy" id="1280376"/>
    <lineage>
        <taxon>Bacteria</taxon>
        <taxon>Bacillati</taxon>
        <taxon>Actinomycetota</taxon>
        <taxon>Actinomycetes</taxon>
        <taxon>Micrococcales</taxon>
        <taxon>Brevibacteriaceae</taxon>
        <taxon>Spelaeicoccus</taxon>
    </lineage>
</organism>
<dbReference type="Pfam" id="PF11253">
    <property type="entry name" value="DUF3052"/>
    <property type="match status" value="1"/>
</dbReference>
<proteinExistence type="predicted"/>
<name>A0A7Z0D3P3_9MICO</name>
<comment type="caution">
    <text evidence="1">The sequence shown here is derived from an EMBL/GenBank/DDBJ whole genome shotgun (WGS) entry which is preliminary data.</text>
</comment>
<dbReference type="EMBL" id="JACBZP010000001">
    <property type="protein sequence ID" value="NYI68289.1"/>
    <property type="molecule type" value="Genomic_DNA"/>
</dbReference>
<keyword evidence="2" id="KW-1185">Reference proteome</keyword>
<dbReference type="Proteomes" id="UP000539111">
    <property type="component" value="Unassembled WGS sequence"/>
</dbReference>
<evidence type="ECO:0000313" key="2">
    <source>
        <dbReference type="Proteomes" id="UP000539111"/>
    </source>
</evidence>